<dbReference type="WBParaSite" id="PSU_v2.g15288.t1">
    <property type="protein sequence ID" value="PSU_v2.g15288.t1"/>
    <property type="gene ID" value="PSU_v2.g15288"/>
</dbReference>
<dbReference type="AlphaFoldDB" id="A0A914Y510"/>
<feature type="region of interest" description="Disordered" evidence="1">
    <location>
        <begin position="160"/>
        <end position="186"/>
    </location>
</feature>
<keyword evidence="2" id="KW-1185">Reference proteome</keyword>
<evidence type="ECO:0000313" key="2">
    <source>
        <dbReference type="Proteomes" id="UP000887577"/>
    </source>
</evidence>
<reference evidence="3" key="1">
    <citation type="submission" date="2022-11" db="UniProtKB">
        <authorList>
            <consortium name="WormBaseParasite"/>
        </authorList>
    </citation>
    <scope>IDENTIFICATION</scope>
</reference>
<accession>A0A914Y510</accession>
<feature type="compositionally biased region" description="Polar residues" evidence="1">
    <location>
        <begin position="78"/>
        <end position="95"/>
    </location>
</feature>
<name>A0A914Y510_9BILA</name>
<feature type="compositionally biased region" description="Low complexity" evidence="1">
    <location>
        <begin position="7"/>
        <end position="19"/>
    </location>
</feature>
<feature type="region of interest" description="Disordered" evidence="1">
    <location>
        <begin position="78"/>
        <end position="104"/>
    </location>
</feature>
<proteinExistence type="predicted"/>
<protein>
    <submittedName>
        <fullName evidence="3">Uncharacterized protein</fullName>
    </submittedName>
</protein>
<evidence type="ECO:0000256" key="1">
    <source>
        <dbReference type="SAM" id="MobiDB-lite"/>
    </source>
</evidence>
<dbReference type="Proteomes" id="UP000887577">
    <property type="component" value="Unplaced"/>
</dbReference>
<feature type="region of interest" description="Disordered" evidence="1">
    <location>
        <begin position="1"/>
        <end position="30"/>
    </location>
</feature>
<sequence>MYPSPLTTSQEVTTETQTSPITSSTPEYENPELLGTSFIIKTLPPNLILPSAASASNGITLLPPQIVIKNAIENRPTDYQQQPDEENFSQQQPSGYPNPPPTIDPINFVTKFVTLSPYENLPTISPTINSQPSGMNERQQTLVPLIEENENFEKKPSILRPQPIVPLPKSESVDEDVDEDNDNGRVGGLRVLETAAATSMIPPTFMPENFEIPTRKVS</sequence>
<organism evidence="2 3">
    <name type="scientific">Panagrolaimus superbus</name>
    <dbReference type="NCBI Taxonomy" id="310955"/>
    <lineage>
        <taxon>Eukaryota</taxon>
        <taxon>Metazoa</taxon>
        <taxon>Ecdysozoa</taxon>
        <taxon>Nematoda</taxon>
        <taxon>Chromadorea</taxon>
        <taxon>Rhabditida</taxon>
        <taxon>Tylenchina</taxon>
        <taxon>Panagrolaimomorpha</taxon>
        <taxon>Panagrolaimoidea</taxon>
        <taxon>Panagrolaimidae</taxon>
        <taxon>Panagrolaimus</taxon>
    </lineage>
</organism>
<evidence type="ECO:0000313" key="3">
    <source>
        <dbReference type="WBParaSite" id="PSU_v2.g15288.t1"/>
    </source>
</evidence>